<protein>
    <submittedName>
        <fullName evidence="1">Uncharacterized protein</fullName>
    </submittedName>
</protein>
<gene>
    <name evidence="1" type="ORF">UN64_03145</name>
</gene>
<comment type="caution">
    <text evidence="1">The sequence shown here is derived from an EMBL/GenBank/DDBJ whole genome shotgun (WGS) entry which is preliminary data.</text>
</comment>
<organism evidence="1 2">
    <name type="scientific">Fictibacillus arsenicus</name>
    <dbReference type="NCBI Taxonomy" id="255247"/>
    <lineage>
        <taxon>Bacteria</taxon>
        <taxon>Bacillati</taxon>
        <taxon>Bacillota</taxon>
        <taxon>Bacilli</taxon>
        <taxon>Bacillales</taxon>
        <taxon>Fictibacillaceae</taxon>
        <taxon>Fictibacillus</taxon>
    </lineage>
</organism>
<name>A0A1V3GBJ5_9BACL</name>
<reference evidence="1 2" key="1">
    <citation type="submission" date="2016-11" db="EMBL/GenBank/DDBJ databases">
        <authorList>
            <person name="Jaros S."/>
            <person name="Januszkiewicz K."/>
            <person name="Wedrychowicz H."/>
        </authorList>
    </citation>
    <scope>NUCLEOTIDE SEQUENCE [LARGE SCALE GENOMIC DNA]</scope>
    <source>
        <strain evidence="1 2">Con a/3</strain>
    </source>
</reference>
<evidence type="ECO:0000313" key="2">
    <source>
        <dbReference type="Proteomes" id="UP000188597"/>
    </source>
</evidence>
<dbReference type="EMBL" id="MQMF01000001">
    <property type="protein sequence ID" value="OOE14215.1"/>
    <property type="molecule type" value="Genomic_DNA"/>
</dbReference>
<sequence>MKKEVNNLKERMDNLTNIYVNLTKSHDILKLLLFPTENVRLRQTHPLKRKHQPLQAGVHL</sequence>
<proteinExistence type="predicted"/>
<accession>A0A1V3GBJ5</accession>
<dbReference type="AlphaFoldDB" id="A0A1V3GBJ5"/>
<dbReference type="Proteomes" id="UP000188597">
    <property type="component" value="Unassembled WGS sequence"/>
</dbReference>
<evidence type="ECO:0000313" key="1">
    <source>
        <dbReference type="EMBL" id="OOE14215.1"/>
    </source>
</evidence>